<reference evidence="2 3" key="1">
    <citation type="journal article" date="2018" name="Nat. Ecol. Evol.">
        <title>Genomic signatures of mitonuclear coevolution across populations of Tigriopus californicus.</title>
        <authorList>
            <person name="Barreto F.S."/>
            <person name="Watson E.T."/>
            <person name="Lima T.G."/>
            <person name="Willett C.S."/>
            <person name="Edmands S."/>
            <person name="Li W."/>
            <person name="Burton R.S."/>
        </authorList>
    </citation>
    <scope>NUCLEOTIDE SEQUENCE [LARGE SCALE GENOMIC DNA]</scope>
    <source>
        <strain evidence="2 3">San Diego</strain>
    </source>
</reference>
<proteinExistence type="predicted"/>
<evidence type="ECO:0008006" key="4">
    <source>
        <dbReference type="Google" id="ProtNLM"/>
    </source>
</evidence>
<evidence type="ECO:0000256" key="1">
    <source>
        <dbReference type="SAM" id="SignalP"/>
    </source>
</evidence>
<evidence type="ECO:0000313" key="2">
    <source>
        <dbReference type="EMBL" id="TRY77076.1"/>
    </source>
</evidence>
<keyword evidence="3" id="KW-1185">Reference proteome</keyword>
<comment type="caution">
    <text evidence="2">The sequence shown here is derived from an EMBL/GenBank/DDBJ whole genome shotgun (WGS) entry which is preliminary data.</text>
</comment>
<dbReference type="AlphaFoldDB" id="A0A553PHC5"/>
<gene>
    <name evidence="2" type="ORF">TCAL_15951</name>
</gene>
<accession>A0A553PHC5</accession>
<keyword evidence="1" id="KW-0732">Signal</keyword>
<feature type="chain" id="PRO_5022055612" description="Secreted protein" evidence="1">
    <location>
        <begin position="21"/>
        <end position="104"/>
    </location>
</feature>
<dbReference type="Proteomes" id="UP000318571">
    <property type="component" value="Chromosome 5"/>
</dbReference>
<dbReference type="EMBL" id="VCGU01000004">
    <property type="protein sequence ID" value="TRY77076.1"/>
    <property type="molecule type" value="Genomic_DNA"/>
</dbReference>
<evidence type="ECO:0000313" key="3">
    <source>
        <dbReference type="Proteomes" id="UP000318571"/>
    </source>
</evidence>
<protein>
    <recommendedName>
        <fullName evidence="4">Secreted protein</fullName>
    </recommendedName>
</protein>
<name>A0A553PHC5_TIGCA</name>
<feature type="signal peptide" evidence="1">
    <location>
        <begin position="1"/>
        <end position="20"/>
    </location>
</feature>
<sequence length="104" mass="11582">MSTWSFFIIEVSLMLSSSAAEQVFKRHTMRIELEGFHSCIDGHGDWTNSSHSLHEFSFIALRNINVPNVRGALASGIITTSKIHKTAITAVISLQLRTIDQVLL</sequence>
<organism evidence="2 3">
    <name type="scientific">Tigriopus californicus</name>
    <name type="common">Marine copepod</name>
    <dbReference type="NCBI Taxonomy" id="6832"/>
    <lineage>
        <taxon>Eukaryota</taxon>
        <taxon>Metazoa</taxon>
        <taxon>Ecdysozoa</taxon>
        <taxon>Arthropoda</taxon>
        <taxon>Crustacea</taxon>
        <taxon>Multicrustacea</taxon>
        <taxon>Hexanauplia</taxon>
        <taxon>Copepoda</taxon>
        <taxon>Harpacticoida</taxon>
        <taxon>Harpacticidae</taxon>
        <taxon>Tigriopus</taxon>
    </lineage>
</organism>